<feature type="region of interest" description="Disordered" evidence="1">
    <location>
        <begin position="1"/>
        <end position="30"/>
    </location>
</feature>
<evidence type="ECO:0000313" key="3">
    <source>
        <dbReference type="Proteomes" id="UP001418222"/>
    </source>
</evidence>
<dbReference type="Proteomes" id="UP001418222">
    <property type="component" value="Unassembled WGS sequence"/>
</dbReference>
<gene>
    <name evidence="2" type="ORF">KSP39_PZI010996</name>
</gene>
<organism evidence="2 3">
    <name type="scientific">Platanthera zijinensis</name>
    <dbReference type="NCBI Taxonomy" id="2320716"/>
    <lineage>
        <taxon>Eukaryota</taxon>
        <taxon>Viridiplantae</taxon>
        <taxon>Streptophyta</taxon>
        <taxon>Embryophyta</taxon>
        <taxon>Tracheophyta</taxon>
        <taxon>Spermatophyta</taxon>
        <taxon>Magnoliopsida</taxon>
        <taxon>Liliopsida</taxon>
        <taxon>Asparagales</taxon>
        <taxon>Orchidaceae</taxon>
        <taxon>Orchidoideae</taxon>
        <taxon>Orchideae</taxon>
        <taxon>Orchidinae</taxon>
        <taxon>Platanthera</taxon>
    </lineage>
</organism>
<reference evidence="2 3" key="1">
    <citation type="journal article" date="2022" name="Nat. Plants">
        <title>Genomes of leafy and leafless Platanthera orchids illuminate the evolution of mycoheterotrophy.</title>
        <authorList>
            <person name="Li M.H."/>
            <person name="Liu K.W."/>
            <person name="Li Z."/>
            <person name="Lu H.C."/>
            <person name="Ye Q.L."/>
            <person name="Zhang D."/>
            <person name="Wang J.Y."/>
            <person name="Li Y.F."/>
            <person name="Zhong Z.M."/>
            <person name="Liu X."/>
            <person name="Yu X."/>
            <person name="Liu D.K."/>
            <person name="Tu X.D."/>
            <person name="Liu B."/>
            <person name="Hao Y."/>
            <person name="Liao X.Y."/>
            <person name="Jiang Y.T."/>
            <person name="Sun W.H."/>
            <person name="Chen J."/>
            <person name="Chen Y.Q."/>
            <person name="Ai Y."/>
            <person name="Zhai J.W."/>
            <person name="Wu S.S."/>
            <person name="Zhou Z."/>
            <person name="Hsiao Y.Y."/>
            <person name="Wu W.L."/>
            <person name="Chen Y.Y."/>
            <person name="Lin Y.F."/>
            <person name="Hsu J.L."/>
            <person name="Li C.Y."/>
            <person name="Wang Z.W."/>
            <person name="Zhao X."/>
            <person name="Zhong W.Y."/>
            <person name="Ma X.K."/>
            <person name="Ma L."/>
            <person name="Huang J."/>
            <person name="Chen G.Z."/>
            <person name="Huang M.Z."/>
            <person name="Huang L."/>
            <person name="Peng D.H."/>
            <person name="Luo Y.B."/>
            <person name="Zou S.Q."/>
            <person name="Chen S.P."/>
            <person name="Lan S."/>
            <person name="Tsai W.C."/>
            <person name="Van de Peer Y."/>
            <person name="Liu Z.J."/>
        </authorList>
    </citation>
    <scope>NUCLEOTIDE SEQUENCE [LARGE SCALE GENOMIC DNA]</scope>
    <source>
        <strain evidence="2">Lor287</strain>
    </source>
</reference>
<evidence type="ECO:0000256" key="1">
    <source>
        <dbReference type="SAM" id="MobiDB-lite"/>
    </source>
</evidence>
<sequence>MEMQQRKNVKRRCNREKMSNGDATEKCQTEMQQRNVKRRCNREMSNGDATEKCQTEMQQRNVKRRLRLCMARHFCSGEFRQNATVIECMFGTTSTVTATKKKKLVLKIKAN</sequence>
<accession>A0AAP0BI33</accession>
<evidence type="ECO:0000313" key="2">
    <source>
        <dbReference type="EMBL" id="KAK8938931.1"/>
    </source>
</evidence>
<keyword evidence="3" id="KW-1185">Reference proteome</keyword>
<protein>
    <submittedName>
        <fullName evidence="2">Uncharacterized protein</fullName>
    </submittedName>
</protein>
<name>A0AAP0BI33_9ASPA</name>
<proteinExistence type="predicted"/>
<comment type="caution">
    <text evidence="2">The sequence shown here is derived from an EMBL/GenBank/DDBJ whole genome shotgun (WGS) entry which is preliminary data.</text>
</comment>
<dbReference type="AlphaFoldDB" id="A0AAP0BI33"/>
<dbReference type="EMBL" id="JBBWWQ010000009">
    <property type="protein sequence ID" value="KAK8938931.1"/>
    <property type="molecule type" value="Genomic_DNA"/>
</dbReference>
<feature type="compositionally biased region" description="Basic and acidic residues" evidence="1">
    <location>
        <begin position="15"/>
        <end position="28"/>
    </location>
</feature>